<dbReference type="SUPFAM" id="SSF52540">
    <property type="entry name" value="P-loop containing nucleoside triphosphate hydrolases"/>
    <property type="match status" value="1"/>
</dbReference>
<keyword evidence="2" id="KW-0813">Transport</keyword>
<dbReference type="Gene3D" id="3.40.50.300">
    <property type="entry name" value="P-loop containing nucleotide triphosphate hydrolases"/>
    <property type="match status" value="1"/>
</dbReference>
<sequence length="330" mass="37207">METQAQLLEVKNIKKHFPIKGGILQRPQSFVKAVNGVDLTVSEGETLGIVGESGCGKSTLGRLVIGLEKLTEGTIFFNGESIGDLPDRKLKKYKRNLQMIFQDPYASLNPRQKIGDALEEVFIIHSEMDKTERQSKVKELLKEVGLKEEHYDRFPHEFSGGQRQRVGIARALALNPSLIVCDEAVSALDVSVQAQIMKLLKKLQEKYNLTYLFISHDLGVVRHMSDRVLVMYLGAQVEMGDSQQIYNNPLHPYTKALLSAIPRTNPKHKSERIKLQGDLPSASDYPKGCPFHTRCPIAQAHCAEVIPEWREVEENHFVACHEVQQKGRLE</sequence>
<keyword evidence="3" id="KW-0547">Nucleotide-binding</keyword>
<dbReference type="PROSITE" id="PS00211">
    <property type="entry name" value="ABC_TRANSPORTER_1"/>
    <property type="match status" value="1"/>
</dbReference>
<keyword evidence="7" id="KW-1185">Reference proteome</keyword>
<dbReference type="PROSITE" id="PS50893">
    <property type="entry name" value="ABC_TRANSPORTER_2"/>
    <property type="match status" value="1"/>
</dbReference>
<evidence type="ECO:0000256" key="1">
    <source>
        <dbReference type="ARBA" id="ARBA00005417"/>
    </source>
</evidence>
<dbReference type="CDD" id="cd03257">
    <property type="entry name" value="ABC_NikE_OppD_transporters"/>
    <property type="match status" value="1"/>
</dbReference>
<dbReference type="InterPro" id="IPR050319">
    <property type="entry name" value="ABC_transp_ATP-bind"/>
</dbReference>
<evidence type="ECO:0000313" key="7">
    <source>
        <dbReference type="Proteomes" id="UP001597502"/>
    </source>
</evidence>
<dbReference type="SMART" id="SM00382">
    <property type="entry name" value="AAA"/>
    <property type="match status" value="1"/>
</dbReference>
<name>A0ABW5V8Q2_9BACI</name>
<dbReference type="Pfam" id="PF00005">
    <property type="entry name" value="ABC_tran"/>
    <property type="match status" value="1"/>
</dbReference>
<dbReference type="Pfam" id="PF08352">
    <property type="entry name" value="oligo_HPY"/>
    <property type="match status" value="1"/>
</dbReference>
<reference evidence="7" key="1">
    <citation type="journal article" date="2019" name="Int. J. Syst. Evol. Microbiol.">
        <title>The Global Catalogue of Microorganisms (GCM) 10K type strain sequencing project: providing services to taxonomists for standard genome sequencing and annotation.</title>
        <authorList>
            <consortium name="The Broad Institute Genomics Platform"/>
            <consortium name="The Broad Institute Genome Sequencing Center for Infectious Disease"/>
            <person name="Wu L."/>
            <person name="Ma J."/>
        </authorList>
    </citation>
    <scope>NUCLEOTIDE SEQUENCE [LARGE SCALE GENOMIC DNA]</scope>
    <source>
        <strain evidence="7">TISTR 1535</strain>
    </source>
</reference>
<dbReference type="PANTHER" id="PTHR43776">
    <property type="entry name" value="TRANSPORT ATP-BINDING PROTEIN"/>
    <property type="match status" value="1"/>
</dbReference>
<dbReference type="RefSeq" id="WP_382395418.1">
    <property type="nucleotide sequence ID" value="NZ_JBHUNA010000038.1"/>
</dbReference>
<dbReference type="GO" id="GO:0005524">
    <property type="term" value="F:ATP binding"/>
    <property type="evidence" value="ECO:0007669"/>
    <property type="project" value="UniProtKB-KW"/>
</dbReference>
<proteinExistence type="inferred from homology"/>
<feature type="domain" description="ABC transporter" evidence="5">
    <location>
        <begin position="8"/>
        <end position="258"/>
    </location>
</feature>
<dbReference type="NCBIfam" id="TIGR01727">
    <property type="entry name" value="oligo_HPY"/>
    <property type="match status" value="1"/>
</dbReference>
<gene>
    <name evidence="6" type="ORF">ACFSUO_14585</name>
</gene>
<dbReference type="InterPro" id="IPR017871">
    <property type="entry name" value="ABC_transporter-like_CS"/>
</dbReference>
<evidence type="ECO:0000256" key="4">
    <source>
        <dbReference type="ARBA" id="ARBA00022840"/>
    </source>
</evidence>
<organism evidence="6 7">
    <name type="scientific">Lentibacillus juripiscarius</name>
    <dbReference type="NCBI Taxonomy" id="257446"/>
    <lineage>
        <taxon>Bacteria</taxon>
        <taxon>Bacillati</taxon>
        <taxon>Bacillota</taxon>
        <taxon>Bacilli</taxon>
        <taxon>Bacillales</taxon>
        <taxon>Bacillaceae</taxon>
        <taxon>Lentibacillus</taxon>
    </lineage>
</organism>
<evidence type="ECO:0000256" key="2">
    <source>
        <dbReference type="ARBA" id="ARBA00022448"/>
    </source>
</evidence>
<dbReference type="InterPro" id="IPR027417">
    <property type="entry name" value="P-loop_NTPase"/>
</dbReference>
<dbReference type="PANTHER" id="PTHR43776:SF8">
    <property type="entry name" value="ABC TRANSPORTER, ATP-BINDING PROTEIN"/>
    <property type="match status" value="1"/>
</dbReference>
<comment type="caution">
    <text evidence="6">The sequence shown here is derived from an EMBL/GenBank/DDBJ whole genome shotgun (WGS) entry which is preliminary data.</text>
</comment>
<evidence type="ECO:0000313" key="6">
    <source>
        <dbReference type="EMBL" id="MFD2762182.1"/>
    </source>
</evidence>
<comment type="similarity">
    <text evidence="1">Belongs to the ABC transporter superfamily.</text>
</comment>
<dbReference type="NCBIfam" id="NF008453">
    <property type="entry name" value="PRK11308.1"/>
    <property type="match status" value="1"/>
</dbReference>
<accession>A0ABW5V8Q2</accession>
<evidence type="ECO:0000256" key="3">
    <source>
        <dbReference type="ARBA" id="ARBA00022741"/>
    </source>
</evidence>
<keyword evidence="4 6" id="KW-0067">ATP-binding</keyword>
<dbReference type="InterPro" id="IPR003439">
    <property type="entry name" value="ABC_transporter-like_ATP-bd"/>
</dbReference>
<dbReference type="EMBL" id="JBHUNA010000038">
    <property type="protein sequence ID" value="MFD2762182.1"/>
    <property type="molecule type" value="Genomic_DNA"/>
</dbReference>
<evidence type="ECO:0000259" key="5">
    <source>
        <dbReference type="PROSITE" id="PS50893"/>
    </source>
</evidence>
<dbReference type="Proteomes" id="UP001597502">
    <property type="component" value="Unassembled WGS sequence"/>
</dbReference>
<dbReference type="InterPro" id="IPR003593">
    <property type="entry name" value="AAA+_ATPase"/>
</dbReference>
<protein>
    <submittedName>
        <fullName evidence="6">ABC transporter ATP-binding protein</fullName>
    </submittedName>
</protein>
<dbReference type="InterPro" id="IPR013563">
    <property type="entry name" value="Oligopep_ABC_C"/>
</dbReference>